<dbReference type="SUPFAM" id="SSF48371">
    <property type="entry name" value="ARM repeat"/>
    <property type="match status" value="1"/>
</dbReference>
<keyword evidence="3" id="KW-0813">Transport</keyword>
<dbReference type="InterPro" id="IPR016024">
    <property type="entry name" value="ARM-type_fold"/>
</dbReference>
<sequence>MSTLRDRIAATLDPNADNRRQAELDLKHAEEQPGFINALMEILDVEQDQGVRLSTVVYLKNRITKGWSPADDHTFASAIPEEEKPACRSRIVPLLATAPPPIRAQLIPTVQKILAHDFPAKWPEFLDMTIQLLQTNDANSVFAGVQCLLTICRVYRFKAAESRQDFDKVVSVTFPLLLNIGNGLLNETSIEAGEMLRALLKAYKHAIYFELPVALREHETMVGWCTLFLNTVSKDPPPSALPEDVDEREKNHWWKAKKWAYANLNRLFTRYGNPTTLTKPTNGEDYTEVAKSFINNFAPEIQKIYLAQIEKWVAKTTWLSRGALSYTLQFLEECVKPKVTWDHLKPHMPNLIAHLLFPVLCQSDEELELFTDDPSEYIHRKLSYYDEISSPDIAATSFLCTLTKARKSQTYGVLKFVNDLVTVYEEAPEEQKNPREKEGGLRMIGTLAPVILGKKSPFAGQVELFFVKHVFPEFRSPHGFLRARACDVIEKYERLDWTDENNLFTIYRNILASMADTELPVRVDAAIALQPLIRHDSIRTAMQTNIPQIMQQLLKLTNEVDVDALANVMEEFVEVFATELTPFAVALSEQLRDTYLRLVRDVIEKNNQNEGDDEYGDYLDEKSITALGVLQTIGTLILTLESTPDVLLHMETILMPVIEITLQHKLFDLFNEVFEIIDSCTFAAKAISPTMWHAFEQIYQTFKAGAELYLEDMLPALENFVNYGIPNLLANKVHLEAVMDIVRTIFKDDKVVGGVERICGCKLAEVVMLALHGHIDEYIPELIQLSMFHLNSDEPKVKSYRMYLMEVVINAIYYNPRLALHVLEVNGLTNKFFSQWFSNIDSFTRVHDKKLAIGAIIQLLTLQAHEIPISVQQGWPRLLTGVVRLFQTLPAAVKNREEVVKEENYDVSNDIDEEEDENWTANENWEAEAEETEDVRDENSTYLEFLTEEARKYSNNNYDDEDELEEDNLLDTAIDKLEPYGMFKSALFTLQQTQPPLYESLTKVLSGEEQAIIQGVINQADNIALQLQQQQQQQQQDPAVANGQHTPVITQP</sequence>
<evidence type="ECO:0000256" key="3">
    <source>
        <dbReference type="ARBA" id="ARBA00022448"/>
    </source>
</evidence>
<dbReference type="GO" id="GO:0005829">
    <property type="term" value="C:cytosol"/>
    <property type="evidence" value="ECO:0007669"/>
    <property type="project" value="TreeGrafter"/>
</dbReference>
<evidence type="ECO:0000256" key="1">
    <source>
        <dbReference type="ARBA" id="ARBA00004123"/>
    </source>
</evidence>
<keyword evidence="6" id="KW-0539">Nucleus</keyword>
<keyword evidence="5" id="KW-0653">Protein transport</keyword>
<organism evidence="8 9">
    <name type="scientific">Microthyrium microscopicum</name>
    <dbReference type="NCBI Taxonomy" id="703497"/>
    <lineage>
        <taxon>Eukaryota</taxon>
        <taxon>Fungi</taxon>
        <taxon>Dikarya</taxon>
        <taxon>Ascomycota</taxon>
        <taxon>Pezizomycotina</taxon>
        <taxon>Dothideomycetes</taxon>
        <taxon>Dothideomycetes incertae sedis</taxon>
        <taxon>Microthyriales</taxon>
        <taxon>Microthyriaceae</taxon>
        <taxon>Microthyrium</taxon>
    </lineage>
</organism>
<proteinExistence type="predicted"/>
<evidence type="ECO:0000313" key="9">
    <source>
        <dbReference type="Proteomes" id="UP000799302"/>
    </source>
</evidence>
<evidence type="ECO:0000313" key="8">
    <source>
        <dbReference type="EMBL" id="KAF2665666.1"/>
    </source>
</evidence>
<keyword evidence="4" id="KW-0963">Cytoplasm</keyword>
<gene>
    <name evidence="8" type="ORF">BT63DRAFT_377547</name>
</gene>
<evidence type="ECO:0000256" key="5">
    <source>
        <dbReference type="ARBA" id="ARBA00022927"/>
    </source>
</evidence>
<dbReference type="Gene3D" id="1.25.10.10">
    <property type="entry name" value="Leucine-rich Repeat Variant"/>
    <property type="match status" value="1"/>
</dbReference>
<dbReference type="PANTHER" id="PTHR10997:SF18">
    <property type="entry name" value="D-IMPORTIN 7_RANBP7"/>
    <property type="match status" value="1"/>
</dbReference>
<dbReference type="EMBL" id="MU004240">
    <property type="protein sequence ID" value="KAF2665666.1"/>
    <property type="molecule type" value="Genomic_DNA"/>
</dbReference>
<dbReference type="Proteomes" id="UP000799302">
    <property type="component" value="Unassembled WGS sequence"/>
</dbReference>
<dbReference type="PROSITE" id="PS50166">
    <property type="entry name" value="IMPORTIN_B_NT"/>
    <property type="match status" value="1"/>
</dbReference>
<evidence type="ECO:0000256" key="2">
    <source>
        <dbReference type="ARBA" id="ARBA00004496"/>
    </source>
</evidence>
<dbReference type="InterPro" id="IPR001494">
    <property type="entry name" value="Importin-beta_N"/>
</dbReference>
<protein>
    <submittedName>
        <fullName evidence="8">ARM repeat-containing protein</fullName>
    </submittedName>
</protein>
<comment type="subcellular location">
    <subcellularLocation>
        <location evidence="2">Cytoplasm</location>
    </subcellularLocation>
    <subcellularLocation>
        <location evidence="1">Nucleus</location>
    </subcellularLocation>
</comment>
<evidence type="ECO:0000256" key="6">
    <source>
        <dbReference type="ARBA" id="ARBA00023242"/>
    </source>
</evidence>
<keyword evidence="9" id="KW-1185">Reference proteome</keyword>
<dbReference type="GO" id="GO:0006606">
    <property type="term" value="P:protein import into nucleus"/>
    <property type="evidence" value="ECO:0007669"/>
    <property type="project" value="TreeGrafter"/>
</dbReference>
<name>A0A6A6U203_9PEZI</name>
<feature type="domain" description="Importin N-terminal" evidence="7">
    <location>
        <begin position="22"/>
        <end position="97"/>
    </location>
</feature>
<dbReference type="GO" id="GO:0005635">
    <property type="term" value="C:nuclear envelope"/>
    <property type="evidence" value="ECO:0007669"/>
    <property type="project" value="TreeGrafter"/>
</dbReference>
<dbReference type="FunFam" id="1.25.10.10:FF:000244">
    <property type="entry name" value="Nonsense-mediated mRNA decay protein"/>
    <property type="match status" value="1"/>
</dbReference>
<evidence type="ECO:0000256" key="4">
    <source>
        <dbReference type="ARBA" id="ARBA00022490"/>
    </source>
</evidence>
<dbReference type="PANTHER" id="PTHR10997">
    <property type="entry name" value="IMPORTIN-7, 8, 11"/>
    <property type="match status" value="1"/>
</dbReference>
<accession>A0A6A6U203</accession>
<dbReference type="GO" id="GO:0031267">
    <property type="term" value="F:small GTPase binding"/>
    <property type="evidence" value="ECO:0007669"/>
    <property type="project" value="InterPro"/>
</dbReference>
<dbReference type="Pfam" id="PF03810">
    <property type="entry name" value="IBN_N"/>
    <property type="match status" value="1"/>
</dbReference>
<reference evidence="8" key="1">
    <citation type="journal article" date="2020" name="Stud. Mycol.">
        <title>101 Dothideomycetes genomes: a test case for predicting lifestyles and emergence of pathogens.</title>
        <authorList>
            <person name="Haridas S."/>
            <person name="Albert R."/>
            <person name="Binder M."/>
            <person name="Bloem J."/>
            <person name="Labutti K."/>
            <person name="Salamov A."/>
            <person name="Andreopoulos B."/>
            <person name="Baker S."/>
            <person name="Barry K."/>
            <person name="Bills G."/>
            <person name="Bluhm B."/>
            <person name="Cannon C."/>
            <person name="Castanera R."/>
            <person name="Culley D."/>
            <person name="Daum C."/>
            <person name="Ezra D."/>
            <person name="Gonzalez J."/>
            <person name="Henrissat B."/>
            <person name="Kuo A."/>
            <person name="Liang C."/>
            <person name="Lipzen A."/>
            <person name="Lutzoni F."/>
            <person name="Magnuson J."/>
            <person name="Mondo S."/>
            <person name="Nolan M."/>
            <person name="Ohm R."/>
            <person name="Pangilinan J."/>
            <person name="Park H.-J."/>
            <person name="Ramirez L."/>
            <person name="Alfaro M."/>
            <person name="Sun H."/>
            <person name="Tritt A."/>
            <person name="Yoshinaga Y."/>
            <person name="Zwiers L.-H."/>
            <person name="Turgeon B."/>
            <person name="Goodwin S."/>
            <person name="Spatafora J."/>
            <person name="Crous P."/>
            <person name="Grigoriev I."/>
        </authorList>
    </citation>
    <scope>NUCLEOTIDE SEQUENCE</scope>
    <source>
        <strain evidence="8">CBS 115976</strain>
    </source>
</reference>
<dbReference type="InterPro" id="IPR011989">
    <property type="entry name" value="ARM-like"/>
</dbReference>
<dbReference type="SMART" id="SM00913">
    <property type="entry name" value="IBN_N"/>
    <property type="match status" value="1"/>
</dbReference>
<evidence type="ECO:0000259" key="7">
    <source>
        <dbReference type="PROSITE" id="PS50166"/>
    </source>
</evidence>
<dbReference type="AlphaFoldDB" id="A0A6A6U203"/>
<dbReference type="OrthoDB" id="760868at2759"/>